<reference evidence="2 3" key="1">
    <citation type="journal article" date="2019" name="Nat. Plants">
        <title>Stout camphor tree genome fills gaps in understanding of flowering plant genome evolution.</title>
        <authorList>
            <person name="Chaw S.M."/>
            <person name="Liu Y.C."/>
            <person name="Wu Y.W."/>
            <person name="Wang H.Y."/>
            <person name="Lin C.I."/>
            <person name="Wu C.S."/>
            <person name="Ke H.M."/>
            <person name="Chang L.Y."/>
            <person name="Hsu C.Y."/>
            <person name="Yang H.T."/>
            <person name="Sudianto E."/>
            <person name="Hsu M.H."/>
            <person name="Wu K.P."/>
            <person name="Wang L.N."/>
            <person name="Leebens-Mack J.H."/>
            <person name="Tsai I.J."/>
        </authorList>
    </citation>
    <scope>NUCLEOTIDE SEQUENCE [LARGE SCALE GENOMIC DNA]</scope>
    <source>
        <strain evidence="3">cv. Chaw 1501</strain>
        <tissue evidence="2">Young leaves</tissue>
    </source>
</reference>
<keyword evidence="3" id="KW-1185">Reference proteome</keyword>
<accession>A0A3S3QH12</accession>
<evidence type="ECO:0000256" key="1">
    <source>
        <dbReference type="SAM" id="MobiDB-lite"/>
    </source>
</evidence>
<name>A0A3S3QH12_9MAGN</name>
<proteinExistence type="predicted"/>
<evidence type="ECO:0000313" key="2">
    <source>
        <dbReference type="EMBL" id="RWR84918.1"/>
    </source>
</evidence>
<dbReference type="AlphaFoldDB" id="A0A3S3QH12"/>
<feature type="region of interest" description="Disordered" evidence="1">
    <location>
        <begin position="79"/>
        <end position="104"/>
    </location>
</feature>
<dbReference type="Proteomes" id="UP000283530">
    <property type="component" value="Unassembled WGS sequence"/>
</dbReference>
<sequence length="104" mass="11945">MAHEEWARPNVGRKLKIRSTKEWKGLNPKSEDKSKTPQSTLGKRKEQSDSEPDSAASLLMIAGFGQFLTRRQRRMSRYKPDVNLEADQGGEERVKSQTRCRLGR</sequence>
<gene>
    <name evidence="2" type="ORF">CKAN_01375400</name>
</gene>
<dbReference type="EMBL" id="QPKB01000005">
    <property type="protein sequence ID" value="RWR84918.1"/>
    <property type="molecule type" value="Genomic_DNA"/>
</dbReference>
<evidence type="ECO:0000313" key="3">
    <source>
        <dbReference type="Proteomes" id="UP000283530"/>
    </source>
</evidence>
<comment type="caution">
    <text evidence="2">The sequence shown here is derived from an EMBL/GenBank/DDBJ whole genome shotgun (WGS) entry which is preliminary data.</text>
</comment>
<protein>
    <submittedName>
        <fullName evidence="2">Uncharacterized protein</fullName>
    </submittedName>
</protein>
<feature type="region of interest" description="Disordered" evidence="1">
    <location>
        <begin position="1"/>
        <end position="56"/>
    </location>
</feature>
<feature type="compositionally biased region" description="Basic and acidic residues" evidence="1">
    <location>
        <begin position="19"/>
        <end position="35"/>
    </location>
</feature>
<organism evidence="2 3">
    <name type="scientific">Cinnamomum micranthum f. kanehirae</name>
    <dbReference type="NCBI Taxonomy" id="337451"/>
    <lineage>
        <taxon>Eukaryota</taxon>
        <taxon>Viridiplantae</taxon>
        <taxon>Streptophyta</taxon>
        <taxon>Embryophyta</taxon>
        <taxon>Tracheophyta</taxon>
        <taxon>Spermatophyta</taxon>
        <taxon>Magnoliopsida</taxon>
        <taxon>Magnoliidae</taxon>
        <taxon>Laurales</taxon>
        <taxon>Lauraceae</taxon>
        <taxon>Cinnamomum</taxon>
    </lineage>
</organism>